<evidence type="ECO:0000313" key="2">
    <source>
        <dbReference type="Ensembl" id="ENSTRUP00000084462.1"/>
    </source>
</evidence>
<dbReference type="AlphaFoldDB" id="A0A674PFF1"/>
<dbReference type="Ensembl" id="ENSTRUT00000060131.1">
    <property type="protein sequence ID" value="ENSTRUP00000084462.1"/>
    <property type="gene ID" value="ENSTRUG00000015122.3"/>
</dbReference>
<evidence type="ECO:0000259" key="1">
    <source>
        <dbReference type="Pfam" id="PF16134"/>
    </source>
</evidence>
<accession>A0A674PFF1</accession>
<dbReference type="Pfam" id="PF16134">
    <property type="entry name" value="THOC2_N"/>
    <property type="match status" value="1"/>
</dbReference>
<proteinExistence type="predicted"/>
<evidence type="ECO:0000313" key="3">
    <source>
        <dbReference type="Proteomes" id="UP000005226"/>
    </source>
</evidence>
<keyword evidence="3" id="KW-1185">Reference proteome</keyword>
<reference evidence="2 3" key="1">
    <citation type="journal article" date="2011" name="Genome Biol. Evol.">
        <title>Integration of the genetic map and genome assembly of fugu facilitates insights into distinct features of genome evolution in teleosts and mammals.</title>
        <authorList>
            <person name="Kai W."/>
            <person name="Kikuchi K."/>
            <person name="Tohari S."/>
            <person name="Chew A.K."/>
            <person name="Tay A."/>
            <person name="Fujiwara A."/>
            <person name="Hosoya S."/>
            <person name="Suetake H."/>
            <person name="Naruse K."/>
            <person name="Brenner S."/>
            <person name="Suzuki Y."/>
            <person name="Venkatesh B."/>
        </authorList>
    </citation>
    <scope>NUCLEOTIDE SEQUENCE [LARGE SCALE GENOMIC DNA]</scope>
</reference>
<dbReference type="InterPro" id="IPR040007">
    <property type="entry name" value="Tho2"/>
</dbReference>
<name>A0A674PFF1_TAKRU</name>
<dbReference type="PANTHER" id="PTHR21597">
    <property type="entry name" value="THO2 PROTEIN"/>
    <property type="match status" value="1"/>
</dbReference>
<dbReference type="InterPro" id="IPR032302">
    <property type="entry name" value="THOC2_N"/>
</dbReference>
<dbReference type="Proteomes" id="UP000005226">
    <property type="component" value="Chromosome 15"/>
</dbReference>
<reference evidence="2" key="2">
    <citation type="submission" date="2025-08" db="UniProtKB">
        <authorList>
            <consortium name="Ensembl"/>
        </authorList>
    </citation>
    <scope>IDENTIFICATION</scope>
</reference>
<dbReference type="GeneTree" id="ENSGT00710000106792"/>
<gene>
    <name evidence="2" type="primary">thoc2</name>
</gene>
<protein>
    <submittedName>
        <fullName evidence="2">THO complex 2</fullName>
    </submittedName>
</protein>
<sequence>MPPCSCFLSDIQTALYELCWQVVQGNLKLDLATSVLGDMMELRDDMSSILADVFCILDIETSALEEKNRRDHYTQLVGACLVCVPEAILKERLDPETLESLGLIKQAHQFNQKIVKIKTKLFYKQQKFNLLREENEGYAKLITELGQDLSGSITSHLVLESIKSLIGCFNLDPNRVLDIILEVYESRSDQDEFFLSLIKSYMCEPLTLCHILGFKFKFYQEPNEETPKSLYHIAAALLHHNLIELEDLYVHLMPPDVTIVEEHKRDISEAKQLDRKLVKLVLPTDKNEEKDKEDDKNEKLPDNQKLGLLEALLRIGDWHHAQSIMDQMPSFYTTSHKAIALALCQLVHLTVEPLYRRCCFLLCH</sequence>
<dbReference type="GO" id="GO:0003729">
    <property type="term" value="F:mRNA binding"/>
    <property type="evidence" value="ECO:0007669"/>
    <property type="project" value="TreeGrafter"/>
</dbReference>
<reference evidence="2" key="3">
    <citation type="submission" date="2025-09" db="UniProtKB">
        <authorList>
            <consortium name="Ensembl"/>
        </authorList>
    </citation>
    <scope>IDENTIFICATION</scope>
</reference>
<dbReference type="GO" id="GO:0006397">
    <property type="term" value="P:mRNA processing"/>
    <property type="evidence" value="ECO:0007669"/>
    <property type="project" value="InterPro"/>
</dbReference>
<feature type="domain" description="THO complex subunit 2 N-terminal" evidence="1">
    <location>
        <begin position="11"/>
        <end position="359"/>
    </location>
</feature>
<dbReference type="PANTHER" id="PTHR21597:SF0">
    <property type="entry name" value="THO COMPLEX SUBUNIT 2"/>
    <property type="match status" value="1"/>
</dbReference>
<organism evidence="2 3">
    <name type="scientific">Takifugu rubripes</name>
    <name type="common">Japanese pufferfish</name>
    <name type="synonym">Fugu rubripes</name>
    <dbReference type="NCBI Taxonomy" id="31033"/>
    <lineage>
        <taxon>Eukaryota</taxon>
        <taxon>Metazoa</taxon>
        <taxon>Chordata</taxon>
        <taxon>Craniata</taxon>
        <taxon>Vertebrata</taxon>
        <taxon>Euteleostomi</taxon>
        <taxon>Actinopterygii</taxon>
        <taxon>Neopterygii</taxon>
        <taxon>Teleostei</taxon>
        <taxon>Neoteleostei</taxon>
        <taxon>Acanthomorphata</taxon>
        <taxon>Eupercaria</taxon>
        <taxon>Tetraodontiformes</taxon>
        <taxon>Tetradontoidea</taxon>
        <taxon>Tetraodontidae</taxon>
        <taxon>Takifugu</taxon>
    </lineage>
</organism>
<dbReference type="GO" id="GO:0000445">
    <property type="term" value="C:THO complex part of transcription export complex"/>
    <property type="evidence" value="ECO:0007669"/>
    <property type="project" value="TreeGrafter"/>
</dbReference>
<dbReference type="GO" id="GO:0006406">
    <property type="term" value="P:mRNA export from nucleus"/>
    <property type="evidence" value="ECO:0007669"/>
    <property type="project" value="InterPro"/>
</dbReference>